<comment type="caution">
    <text evidence="1">The sequence shown here is derived from an EMBL/GenBank/DDBJ whole genome shotgun (WGS) entry which is preliminary data.</text>
</comment>
<accession>A0A8J7W2E0</accession>
<dbReference type="InterPro" id="IPR042257">
    <property type="entry name" value="DGOK_C"/>
</dbReference>
<reference evidence="1" key="1">
    <citation type="submission" date="2021-04" db="EMBL/GenBank/DDBJ databases">
        <title>Sinoanaerobacter chloroacetimidivorans sp. nov., an obligate anaerobic bacterium isolated from anaerobic sludge.</title>
        <authorList>
            <person name="Bao Y."/>
        </authorList>
    </citation>
    <scope>NUCLEOTIDE SEQUENCE</scope>
    <source>
        <strain evidence="1">BAD-6</strain>
    </source>
</reference>
<dbReference type="Pfam" id="PF05035">
    <property type="entry name" value="DGOK"/>
    <property type="match status" value="1"/>
</dbReference>
<dbReference type="AlphaFoldDB" id="A0A8J7W2E0"/>
<protein>
    <submittedName>
        <fullName evidence="1">2-dehydro-3-deoxygalactonokinase</fullName>
    </submittedName>
</protein>
<dbReference type="InterPro" id="IPR007729">
    <property type="entry name" value="DGOK"/>
</dbReference>
<dbReference type="GO" id="GO:0008671">
    <property type="term" value="F:2-dehydro-3-deoxygalactonokinase activity"/>
    <property type="evidence" value="ECO:0007669"/>
    <property type="project" value="InterPro"/>
</dbReference>
<evidence type="ECO:0000313" key="2">
    <source>
        <dbReference type="Proteomes" id="UP000675664"/>
    </source>
</evidence>
<dbReference type="Gene3D" id="3.30.420.310">
    <property type="entry name" value="2-keto-3-deoxy-galactonokinase, C-terminal domain"/>
    <property type="match status" value="1"/>
</dbReference>
<dbReference type="EMBL" id="JAGSND010000004">
    <property type="protein sequence ID" value="MBR0597871.1"/>
    <property type="molecule type" value="Genomic_DNA"/>
</dbReference>
<reference evidence="1" key="2">
    <citation type="submission" date="2021-04" db="EMBL/GenBank/DDBJ databases">
        <authorList>
            <person name="Liu J."/>
        </authorList>
    </citation>
    <scope>NUCLEOTIDE SEQUENCE</scope>
    <source>
        <strain evidence="1">BAD-6</strain>
    </source>
</reference>
<proteinExistence type="predicted"/>
<dbReference type="CDD" id="cd24012">
    <property type="entry name" value="ASKHA_NBD_KDGal-kinase"/>
    <property type="match status" value="1"/>
</dbReference>
<keyword evidence="2" id="KW-1185">Reference proteome</keyword>
<organism evidence="1 2">
    <name type="scientific">Sinanaerobacter chloroacetimidivorans</name>
    <dbReference type="NCBI Taxonomy" id="2818044"/>
    <lineage>
        <taxon>Bacteria</taxon>
        <taxon>Bacillati</taxon>
        <taxon>Bacillota</taxon>
        <taxon>Clostridia</taxon>
        <taxon>Peptostreptococcales</taxon>
        <taxon>Anaerovoracaceae</taxon>
        <taxon>Sinanaerobacter</taxon>
    </lineage>
</organism>
<dbReference type="InterPro" id="IPR042258">
    <property type="entry name" value="DGOK_N"/>
</dbReference>
<evidence type="ECO:0000313" key="1">
    <source>
        <dbReference type="EMBL" id="MBR0597871.1"/>
    </source>
</evidence>
<sequence>MYYFYFDCGTSNTRGYLIQNSTVISSQNLNIGSKDVSICNDKSLLVRGLKTIYDSLLHKAGLTDHDISCIYASGMITSPYGLVEVPHAAIPIDKQGIKASIFIHFEHTLFHREIHLIRGLKTTSMDLSWDVIEEINNLRGEEVEIAGICNHLPIQWKSSKYIILLPGSHTHAVLMDKETILDIFSLFSGEIFHALTSATVLASSTEVQEGKLQSIDLNAVKKGCEYVQKYGFARAVYIIHAMKIFNIEDNYKRRSCLSGVVTSTVMQSFLKHLKSKWEQTNNIAVYAEESIANTYLEVLRYLTWNTGLETIALARNKMNCCVEGFVDIINS</sequence>
<dbReference type="Proteomes" id="UP000675664">
    <property type="component" value="Unassembled WGS sequence"/>
</dbReference>
<dbReference type="GO" id="GO:0034194">
    <property type="term" value="P:D-galactonate catabolic process"/>
    <property type="evidence" value="ECO:0007669"/>
    <property type="project" value="InterPro"/>
</dbReference>
<dbReference type="Gene3D" id="3.30.420.300">
    <property type="entry name" value="2-keto-3-deoxy-galactonokinase, substrate binding domain"/>
    <property type="match status" value="1"/>
</dbReference>
<gene>
    <name evidence="1" type="ORF">KCX82_08305</name>
</gene>
<dbReference type="RefSeq" id="WP_227017997.1">
    <property type="nucleotide sequence ID" value="NZ_JAGSND010000004.1"/>
</dbReference>
<name>A0A8J7W2E0_9FIRM</name>